<dbReference type="AlphaFoldDB" id="A0A9N9WRH5"/>
<gene>
    <name evidence="4" type="ORF">CHIRRI_LOCUS5259</name>
</gene>
<feature type="signal peptide" evidence="2">
    <location>
        <begin position="1"/>
        <end position="32"/>
    </location>
</feature>
<sequence>MIARKLSRNGRTMKYLIVIMMVFSINYETTSSSNVGVNQFNSVTRTSSSSNDARYHHSEEEKGNYEIGKDEYIQNSLDRRPYFEDSVSKNVTALIGSTAYLKCRVHNLGNKTVSFIRHRDLHLLTVGKTTYTPDNRFQSVHNSHTDEWSLKVLYTKFNDTGVYSCQVGSAPPVSITMSLFVVEPLTLIMGMPEMFIEYGSTINLTCIVKRSPDPPTNIVWTHNGEEVNYDSSRGGISVITEKSDITTSYLLIQRAKSKDSGLYTCLPSNAKPANITVHILNGEHPAAIQSGNKIEIRLYFLILVFIALSTFTSSVQR</sequence>
<dbReference type="Proteomes" id="UP001153620">
    <property type="component" value="Chromosome 2"/>
</dbReference>
<dbReference type="InterPro" id="IPR013783">
    <property type="entry name" value="Ig-like_fold"/>
</dbReference>
<dbReference type="Gene3D" id="2.60.40.10">
    <property type="entry name" value="Immunoglobulins"/>
    <property type="match status" value="2"/>
</dbReference>
<feature type="domain" description="Ig-like" evidence="3">
    <location>
        <begin position="81"/>
        <end position="167"/>
    </location>
</feature>
<name>A0A9N9WRH5_9DIPT</name>
<accession>A0A9N9WRH5</accession>
<keyword evidence="1" id="KW-0472">Membrane</keyword>
<dbReference type="FunFam" id="2.60.40.10:FF:000533">
    <property type="entry name" value="Uncharacterized protein, isoform A"/>
    <property type="match status" value="1"/>
</dbReference>
<protein>
    <recommendedName>
        <fullName evidence="3">Ig-like domain-containing protein</fullName>
    </recommendedName>
</protein>
<dbReference type="EMBL" id="OU895878">
    <property type="protein sequence ID" value="CAG9802347.1"/>
    <property type="molecule type" value="Genomic_DNA"/>
</dbReference>
<dbReference type="SMART" id="SM00406">
    <property type="entry name" value="IGv"/>
    <property type="match status" value="2"/>
</dbReference>
<keyword evidence="5" id="KW-1185">Reference proteome</keyword>
<reference evidence="4" key="1">
    <citation type="submission" date="2022-01" db="EMBL/GenBank/DDBJ databases">
        <authorList>
            <person name="King R."/>
        </authorList>
    </citation>
    <scope>NUCLEOTIDE SEQUENCE</scope>
</reference>
<organism evidence="4 5">
    <name type="scientific">Chironomus riparius</name>
    <dbReference type="NCBI Taxonomy" id="315576"/>
    <lineage>
        <taxon>Eukaryota</taxon>
        <taxon>Metazoa</taxon>
        <taxon>Ecdysozoa</taxon>
        <taxon>Arthropoda</taxon>
        <taxon>Hexapoda</taxon>
        <taxon>Insecta</taxon>
        <taxon>Pterygota</taxon>
        <taxon>Neoptera</taxon>
        <taxon>Endopterygota</taxon>
        <taxon>Diptera</taxon>
        <taxon>Nematocera</taxon>
        <taxon>Chironomoidea</taxon>
        <taxon>Chironomidae</taxon>
        <taxon>Chironominae</taxon>
        <taxon>Chironomus</taxon>
    </lineage>
</organism>
<proteinExistence type="predicted"/>
<dbReference type="PANTHER" id="PTHR23279:SF13">
    <property type="entry name" value="DEFECTIVE PROBOSCIS EXTENSION RESPONSE 21"/>
    <property type="match status" value="1"/>
</dbReference>
<dbReference type="PANTHER" id="PTHR23279">
    <property type="entry name" value="DEFECTIVE PROBOSCIS EXTENSION RESPONSE DPR -RELATED"/>
    <property type="match status" value="1"/>
</dbReference>
<evidence type="ECO:0000313" key="4">
    <source>
        <dbReference type="EMBL" id="CAG9802347.1"/>
    </source>
</evidence>
<dbReference type="InterPro" id="IPR003598">
    <property type="entry name" value="Ig_sub2"/>
</dbReference>
<feature type="domain" description="Ig-like" evidence="3">
    <location>
        <begin position="171"/>
        <end position="276"/>
    </location>
</feature>
<reference evidence="4" key="2">
    <citation type="submission" date="2022-10" db="EMBL/GenBank/DDBJ databases">
        <authorList>
            <consortium name="ENA_rothamsted_submissions"/>
            <consortium name="culmorum"/>
            <person name="King R."/>
        </authorList>
    </citation>
    <scope>NUCLEOTIDE SEQUENCE</scope>
</reference>
<dbReference type="SUPFAM" id="SSF48726">
    <property type="entry name" value="Immunoglobulin"/>
    <property type="match status" value="2"/>
</dbReference>
<dbReference type="InterPro" id="IPR003599">
    <property type="entry name" value="Ig_sub"/>
</dbReference>
<dbReference type="Pfam" id="PF13927">
    <property type="entry name" value="Ig_3"/>
    <property type="match status" value="1"/>
</dbReference>
<feature type="chain" id="PRO_5040246954" description="Ig-like domain-containing protein" evidence="2">
    <location>
        <begin position="33"/>
        <end position="317"/>
    </location>
</feature>
<dbReference type="PROSITE" id="PS50835">
    <property type="entry name" value="IG_LIKE"/>
    <property type="match status" value="2"/>
</dbReference>
<evidence type="ECO:0000256" key="1">
    <source>
        <dbReference type="SAM" id="Phobius"/>
    </source>
</evidence>
<dbReference type="FunFam" id="2.60.40.10:FF:000129">
    <property type="entry name" value="CLUMA_CG018772, isoform A"/>
    <property type="match status" value="1"/>
</dbReference>
<dbReference type="GO" id="GO:0032589">
    <property type="term" value="C:neuron projection membrane"/>
    <property type="evidence" value="ECO:0007669"/>
    <property type="project" value="TreeGrafter"/>
</dbReference>
<keyword evidence="1" id="KW-1133">Transmembrane helix</keyword>
<evidence type="ECO:0000259" key="3">
    <source>
        <dbReference type="PROSITE" id="PS50835"/>
    </source>
</evidence>
<keyword evidence="1" id="KW-0812">Transmembrane</keyword>
<dbReference type="InterPro" id="IPR013106">
    <property type="entry name" value="Ig_V-set"/>
</dbReference>
<evidence type="ECO:0000313" key="5">
    <source>
        <dbReference type="Proteomes" id="UP001153620"/>
    </source>
</evidence>
<dbReference type="InterPro" id="IPR007110">
    <property type="entry name" value="Ig-like_dom"/>
</dbReference>
<keyword evidence="2" id="KW-0732">Signal</keyword>
<dbReference type="GO" id="GO:0050808">
    <property type="term" value="P:synapse organization"/>
    <property type="evidence" value="ECO:0007669"/>
    <property type="project" value="TreeGrafter"/>
</dbReference>
<evidence type="ECO:0000256" key="2">
    <source>
        <dbReference type="SAM" id="SignalP"/>
    </source>
</evidence>
<feature type="transmembrane region" description="Helical" evidence="1">
    <location>
        <begin position="298"/>
        <end position="315"/>
    </location>
</feature>
<dbReference type="InterPro" id="IPR037448">
    <property type="entry name" value="Zig-8"/>
</dbReference>
<dbReference type="SMART" id="SM00408">
    <property type="entry name" value="IGc2"/>
    <property type="match status" value="2"/>
</dbReference>
<dbReference type="InterPro" id="IPR036179">
    <property type="entry name" value="Ig-like_dom_sf"/>
</dbReference>
<dbReference type="SMART" id="SM00409">
    <property type="entry name" value="IG"/>
    <property type="match status" value="2"/>
</dbReference>
<dbReference type="OrthoDB" id="6365338at2759"/>